<evidence type="ECO:0000313" key="2">
    <source>
        <dbReference type="EMBL" id="ABM81439.1"/>
    </source>
</evidence>
<dbReference type="PANTHER" id="PTHR11365:SF23">
    <property type="entry name" value="HYPOTHETICAL 5-OXOPROLINASE (EUROFUNG)-RELATED"/>
    <property type="match status" value="1"/>
</dbReference>
<organism evidence="2 3">
    <name type="scientific">Hyperthermus butylicus (strain DSM 5456 / JCM 9403 / PLM1-5)</name>
    <dbReference type="NCBI Taxonomy" id="415426"/>
    <lineage>
        <taxon>Archaea</taxon>
        <taxon>Thermoproteota</taxon>
        <taxon>Thermoprotei</taxon>
        <taxon>Desulfurococcales</taxon>
        <taxon>Pyrodictiaceae</taxon>
        <taxon>Hyperthermus</taxon>
    </lineage>
</organism>
<accession>A2BN78</accession>
<gene>
    <name evidence="2" type="ordered locus">Hbut_1624</name>
</gene>
<dbReference type="GO" id="GO:0005829">
    <property type="term" value="C:cytosol"/>
    <property type="evidence" value="ECO:0007669"/>
    <property type="project" value="TreeGrafter"/>
</dbReference>
<dbReference type="EnsemblBacteria" id="ABM81439">
    <property type="protein sequence ID" value="ABM81439"/>
    <property type="gene ID" value="Hbut_1624"/>
</dbReference>
<feature type="domain" description="Hydantoinase B/oxoprolinase" evidence="1">
    <location>
        <begin position="4"/>
        <end position="523"/>
    </location>
</feature>
<proteinExistence type="predicted"/>
<dbReference type="GO" id="GO:0006749">
    <property type="term" value="P:glutathione metabolic process"/>
    <property type="evidence" value="ECO:0007669"/>
    <property type="project" value="TreeGrafter"/>
</dbReference>
<dbReference type="PANTHER" id="PTHR11365">
    <property type="entry name" value="5-OXOPROLINASE RELATED"/>
    <property type="match status" value="1"/>
</dbReference>
<sequence>MKLDTATVEVIRNASIYIAEEMGVVLRNTALSPNIRDRLDHSCAILDAEGNLVAQAEHIPVHLGSMSVAARNIVEWLERNGVTLDEGDVVVSNDPYIVGTHLNDLMLLKPVYAEGRLLGYVAAKAHHVDIGGGVPGSLSPNAKSLIEEGLVIPPVKLVVRGELRRDILRLLEANVRTPRYLRGDLLAQIAAVNVGERRLRELVDRYGASIVMEAWKRTLDYTERYARNRIRALVEKYGVYGKVFTAEDYLELGSGPARIRVSILFSGGSITVDFAGSNRQVDEPFNAVYGVTVAATTFALKAVIDPEMPMNQGFYRVVNIAAPRGTIVNPEPPAPVGGGNVETSQRIVDVVLRALADAFPDRVPAASCGTMTNVALGGRGWAFYETVGCGSGARPCCDGVDGVHTNMTNTLNTPIEVAEAEYPILFLAYELRPNSGGSGKYRGGLGIIRAFTVLEDGVKLSIIGERVRLRPWGLRGGGKGAPARFIIVRRDGRVELLESKASVELHRGDRVYIATPGGGGYGDSCSRDRELVRRDLEDGKITQWHARRYYCYETE</sequence>
<dbReference type="KEGG" id="hbu:Hbut_1624"/>
<keyword evidence="3" id="KW-1185">Reference proteome</keyword>
<evidence type="ECO:0000259" key="1">
    <source>
        <dbReference type="Pfam" id="PF02538"/>
    </source>
</evidence>
<protein>
    <submittedName>
        <fullName evidence="2">Hydantoin utilization protein B</fullName>
    </submittedName>
</protein>
<reference evidence="2 3" key="1">
    <citation type="journal article" date="2007" name="Archaea">
        <title>The genome of Hyperthermus butylicus: a sulfur-reducing, peptide fermenting, neutrophilic Crenarchaeote growing up to 108 degrees C.</title>
        <authorList>
            <person name="Brugger K."/>
            <person name="Chen L."/>
            <person name="Stark M."/>
            <person name="Zibat A."/>
            <person name="Redder P."/>
            <person name="Ruepp A."/>
            <person name="Awayez M."/>
            <person name="She Q."/>
            <person name="Garrett R.A."/>
            <person name="Klenk H.P."/>
        </authorList>
    </citation>
    <scope>NUCLEOTIDE SEQUENCE [LARGE SCALE GENOMIC DNA]</scope>
    <source>
        <strain evidence="3">DSM 5456 / JCM 9403 / PLM1-5</strain>
    </source>
</reference>
<dbReference type="eggNOG" id="arCOG01512">
    <property type="taxonomic scope" value="Archaea"/>
</dbReference>
<dbReference type="GO" id="GO:0017168">
    <property type="term" value="F:5-oxoprolinase (ATP-hydrolyzing) activity"/>
    <property type="evidence" value="ECO:0007669"/>
    <property type="project" value="TreeGrafter"/>
</dbReference>
<dbReference type="EMBL" id="CP000493">
    <property type="protein sequence ID" value="ABM81439.1"/>
    <property type="molecule type" value="Genomic_DNA"/>
</dbReference>
<name>A2BN78_HYPBU</name>
<dbReference type="AlphaFoldDB" id="A2BN78"/>
<dbReference type="Pfam" id="PF02538">
    <property type="entry name" value="Hydantoinase_B"/>
    <property type="match status" value="1"/>
</dbReference>
<dbReference type="OrthoDB" id="8261at2157"/>
<evidence type="ECO:0000313" key="3">
    <source>
        <dbReference type="Proteomes" id="UP000002593"/>
    </source>
</evidence>
<dbReference type="HOGENOM" id="CLU_020413_0_0_2"/>
<dbReference type="InterPro" id="IPR003692">
    <property type="entry name" value="Hydantoinase_B"/>
</dbReference>
<dbReference type="Proteomes" id="UP000002593">
    <property type="component" value="Chromosome"/>
</dbReference>
<dbReference type="InterPro" id="IPR045079">
    <property type="entry name" value="Oxoprolinase-like"/>
</dbReference>